<dbReference type="PROSITE" id="PS50966">
    <property type="entry name" value="ZF_SWIM"/>
    <property type="match status" value="1"/>
</dbReference>
<reference evidence="4" key="1">
    <citation type="journal article" date="2019" name="Int. J. Syst. Evol. Microbiol.">
        <title>The Global Catalogue of Microorganisms (GCM) 10K type strain sequencing project: providing services to taxonomists for standard genome sequencing and annotation.</title>
        <authorList>
            <consortium name="The Broad Institute Genomics Platform"/>
            <consortium name="The Broad Institute Genome Sequencing Center for Infectious Disease"/>
            <person name="Wu L."/>
            <person name="Ma J."/>
        </authorList>
    </citation>
    <scope>NUCLEOTIDE SEQUENCE [LARGE SCALE GENOMIC DNA]</scope>
    <source>
        <strain evidence="4">CGMCC 4.7641</strain>
    </source>
</reference>
<proteinExistence type="predicted"/>
<accession>A0ABW5H809</accession>
<feature type="domain" description="SWIM-type" evidence="2">
    <location>
        <begin position="58"/>
        <end position="91"/>
    </location>
</feature>
<comment type="caution">
    <text evidence="3">The sequence shown here is derived from an EMBL/GenBank/DDBJ whole genome shotgun (WGS) entry which is preliminary data.</text>
</comment>
<sequence length="437" mass="46558">MGDEGAARWSPERVLELAPDAASAKAGRGQAAPAKWSDTGASARAVWGACQGSGKRPYQTTVEVAGPAFRCTCPSRKFPCKHALGLLLRWSDGQIPRAEEPGWVQTWLDERAARAERAEKKTDAPKDLEAAAKRAQERLARVTAGAAELRGWLADRVSAGFATFERGGTEELNTVASRMVDAQAPGLAGGLRRAAALVGRGRDWPDRLLAELSLVYVLADAANRLESLPAGLADTVRTRLGFSVGNAQVLESGERVPDQWLVTGAADEEQDSLRSRRTWLRGKRSGRDALVLSFAPPGRPLDSSLPPGFVVAGELVFYPGAVPLRAVFDHREEPVAPDTAPVGGTFAAALAGHAAALAADPWLDRWPVLVGDLRPARHGEGWALSDVDGAALPLVAAMDPWPLLALSAERPVTVAAEWTTAGLRPLSCWHQNGMVRL</sequence>
<name>A0ABW5H809_9PSEU</name>
<keyword evidence="1" id="KW-0862">Zinc</keyword>
<evidence type="ECO:0000313" key="3">
    <source>
        <dbReference type="EMBL" id="MFD2469244.1"/>
    </source>
</evidence>
<evidence type="ECO:0000259" key="2">
    <source>
        <dbReference type="PROSITE" id="PS50966"/>
    </source>
</evidence>
<organism evidence="3 4">
    <name type="scientific">Amycolatopsis silviterrae</name>
    <dbReference type="NCBI Taxonomy" id="1656914"/>
    <lineage>
        <taxon>Bacteria</taxon>
        <taxon>Bacillati</taxon>
        <taxon>Actinomycetota</taxon>
        <taxon>Actinomycetes</taxon>
        <taxon>Pseudonocardiales</taxon>
        <taxon>Pseudonocardiaceae</taxon>
        <taxon>Amycolatopsis</taxon>
    </lineage>
</organism>
<gene>
    <name evidence="3" type="ORF">ACFSVL_17790</name>
</gene>
<keyword evidence="1" id="KW-0863">Zinc-finger</keyword>
<dbReference type="RefSeq" id="WP_378305478.1">
    <property type="nucleotide sequence ID" value="NZ_JBHUKS010000012.1"/>
</dbReference>
<dbReference type="Pfam" id="PF04434">
    <property type="entry name" value="SWIM"/>
    <property type="match status" value="1"/>
</dbReference>
<keyword evidence="4" id="KW-1185">Reference proteome</keyword>
<dbReference type="EMBL" id="JBHUKS010000012">
    <property type="protein sequence ID" value="MFD2469244.1"/>
    <property type="molecule type" value="Genomic_DNA"/>
</dbReference>
<keyword evidence="1" id="KW-0479">Metal-binding</keyword>
<evidence type="ECO:0000313" key="4">
    <source>
        <dbReference type="Proteomes" id="UP001597483"/>
    </source>
</evidence>
<protein>
    <submittedName>
        <fullName evidence="3">SWIM zinc finger family protein</fullName>
    </submittedName>
</protein>
<evidence type="ECO:0000256" key="1">
    <source>
        <dbReference type="PROSITE-ProRule" id="PRU00325"/>
    </source>
</evidence>
<dbReference type="InterPro" id="IPR007527">
    <property type="entry name" value="Znf_SWIM"/>
</dbReference>
<dbReference type="Proteomes" id="UP001597483">
    <property type="component" value="Unassembled WGS sequence"/>
</dbReference>